<evidence type="ECO:0000313" key="3">
    <source>
        <dbReference type="Proteomes" id="UP000285310"/>
    </source>
</evidence>
<keyword evidence="1" id="KW-0812">Transmembrane</keyword>
<name>A0A423PHY8_9GAMM</name>
<reference evidence="2 3" key="1">
    <citation type="submission" date="2013-10" db="EMBL/GenBank/DDBJ databases">
        <title>Salinisphaera japonica YTM-1 Genome Sequencing.</title>
        <authorList>
            <person name="Lai Q."/>
            <person name="Li C."/>
            <person name="Shao Z."/>
        </authorList>
    </citation>
    <scope>NUCLEOTIDE SEQUENCE [LARGE SCALE GENOMIC DNA]</scope>
    <source>
        <strain evidence="2 3">YTM-1</strain>
    </source>
</reference>
<comment type="caution">
    <text evidence="2">The sequence shown here is derived from an EMBL/GenBank/DDBJ whole genome shotgun (WGS) entry which is preliminary data.</text>
</comment>
<evidence type="ECO:0000313" key="2">
    <source>
        <dbReference type="EMBL" id="ROO25200.1"/>
    </source>
</evidence>
<evidence type="ECO:0000256" key="1">
    <source>
        <dbReference type="SAM" id="Phobius"/>
    </source>
</evidence>
<sequence length="73" mass="8361">MMLKLLFWGGLLALIFFGLRARYQRFRRRMRGEPEPEQQGPKTVTLILIAIGLVYGGVIVFRLATDGLDGIFY</sequence>
<keyword evidence="3" id="KW-1185">Reference proteome</keyword>
<accession>A0A423PHY8</accession>
<dbReference type="Proteomes" id="UP000285310">
    <property type="component" value="Unassembled WGS sequence"/>
</dbReference>
<keyword evidence="1" id="KW-0472">Membrane</keyword>
<dbReference type="InParanoid" id="A0A423PHY8"/>
<organism evidence="2 3">
    <name type="scientific">Salinisphaera japonica YTM-1</name>
    <dbReference type="NCBI Taxonomy" id="1209778"/>
    <lineage>
        <taxon>Bacteria</taxon>
        <taxon>Pseudomonadati</taxon>
        <taxon>Pseudomonadota</taxon>
        <taxon>Gammaproteobacteria</taxon>
        <taxon>Salinisphaerales</taxon>
        <taxon>Salinisphaeraceae</taxon>
        <taxon>Salinisphaera</taxon>
    </lineage>
</organism>
<keyword evidence="1" id="KW-1133">Transmembrane helix</keyword>
<evidence type="ECO:0008006" key="4">
    <source>
        <dbReference type="Google" id="ProtNLM"/>
    </source>
</evidence>
<gene>
    <name evidence="2" type="ORF">SAJA_13345</name>
</gene>
<proteinExistence type="predicted"/>
<protein>
    <recommendedName>
        <fullName evidence="4">DUF1146 domain-containing protein</fullName>
    </recommendedName>
</protein>
<feature type="transmembrane region" description="Helical" evidence="1">
    <location>
        <begin position="6"/>
        <end position="23"/>
    </location>
</feature>
<feature type="transmembrane region" description="Helical" evidence="1">
    <location>
        <begin position="44"/>
        <end position="64"/>
    </location>
</feature>
<dbReference type="EMBL" id="AYKG01000052">
    <property type="protein sequence ID" value="ROO25200.1"/>
    <property type="molecule type" value="Genomic_DNA"/>
</dbReference>
<dbReference type="AlphaFoldDB" id="A0A423PHY8"/>